<dbReference type="EMBL" id="RCZI01000003">
    <property type="protein sequence ID" value="TPG27897.1"/>
    <property type="molecule type" value="Genomic_DNA"/>
</dbReference>
<protein>
    <submittedName>
        <fullName evidence="6">LysR family transcriptional regulator</fullName>
    </submittedName>
</protein>
<dbReference type="InterPro" id="IPR005119">
    <property type="entry name" value="LysR_subst-bd"/>
</dbReference>
<name>A0A502DRD8_9BURK</name>
<dbReference type="SUPFAM" id="SSF53850">
    <property type="entry name" value="Periplasmic binding protein-like II"/>
    <property type="match status" value="1"/>
</dbReference>
<keyword evidence="2" id="KW-0805">Transcription regulation</keyword>
<accession>A0A502DRD8</accession>
<dbReference type="PANTHER" id="PTHR30419">
    <property type="entry name" value="HTH-TYPE TRANSCRIPTIONAL REGULATOR YBHD"/>
    <property type="match status" value="1"/>
</dbReference>
<evidence type="ECO:0000256" key="4">
    <source>
        <dbReference type="ARBA" id="ARBA00023163"/>
    </source>
</evidence>
<dbReference type="CDD" id="cd08440">
    <property type="entry name" value="PBP2_LTTR_like_4"/>
    <property type="match status" value="1"/>
</dbReference>
<dbReference type="FunFam" id="1.10.10.10:FF:000001">
    <property type="entry name" value="LysR family transcriptional regulator"/>
    <property type="match status" value="1"/>
</dbReference>
<proteinExistence type="inferred from homology"/>
<dbReference type="Pfam" id="PF00126">
    <property type="entry name" value="HTH_1"/>
    <property type="match status" value="1"/>
</dbReference>
<dbReference type="SUPFAM" id="SSF46785">
    <property type="entry name" value="Winged helix' DNA-binding domain"/>
    <property type="match status" value="1"/>
</dbReference>
<dbReference type="PROSITE" id="PS50931">
    <property type="entry name" value="HTH_LYSR"/>
    <property type="match status" value="1"/>
</dbReference>
<sequence>MSLSRVSLRQLEAFARVAELHSFSAAAERLGLTAQAVSQLVAELESILGFRVFDRTTRRVALSAAGRDFLPSAETVLRHLDAAERAADDVRHRAAGVVRIGSPLAIASTALPQAIRDYAAERPKVVIRIRDLPVDQLVDSVAAGDVDLAVGPDRPVGAGVQSRPLFDSPWVLWCPPDHALAKRKVVRWTDLRDQPLVAAGHDHERSVAQMRLTVPEGSRVGPVDVVDNLTTAMGIAAQGLAATLAPAYVQVLARHFGLVMRRVVEPEAIRSVCLYQAEGRHLSPAAEGFTEHLATWLPRWHADIAKAGEKEKSTR</sequence>
<dbReference type="Gene3D" id="1.10.10.10">
    <property type="entry name" value="Winged helix-like DNA-binding domain superfamily/Winged helix DNA-binding domain"/>
    <property type="match status" value="1"/>
</dbReference>
<evidence type="ECO:0000259" key="5">
    <source>
        <dbReference type="PROSITE" id="PS50931"/>
    </source>
</evidence>
<dbReference type="InterPro" id="IPR000847">
    <property type="entry name" value="LysR_HTH_N"/>
</dbReference>
<dbReference type="InterPro" id="IPR036388">
    <property type="entry name" value="WH-like_DNA-bd_sf"/>
</dbReference>
<dbReference type="AlphaFoldDB" id="A0A502DRD8"/>
<organism evidence="6 7">
    <name type="scientific">Variovorax guangxiensis</name>
    <dbReference type="NCBI Taxonomy" id="1775474"/>
    <lineage>
        <taxon>Bacteria</taxon>
        <taxon>Pseudomonadati</taxon>
        <taxon>Pseudomonadota</taxon>
        <taxon>Betaproteobacteria</taxon>
        <taxon>Burkholderiales</taxon>
        <taxon>Comamonadaceae</taxon>
        <taxon>Variovorax</taxon>
    </lineage>
</organism>
<evidence type="ECO:0000313" key="6">
    <source>
        <dbReference type="EMBL" id="TPG27897.1"/>
    </source>
</evidence>
<evidence type="ECO:0000256" key="3">
    <source>
        <dbReference type="ARBA" id="ARBA00023125"/>
    </source>
</evidence>
<dbReference type="Pfam" id="PF03466">
    <property type="entry name" value="LysR_substrate"/>
    <property type="match status" value="1"/>
</dbReference>
<comment type="caution">
    <text evidence="6">The sequence shown here is derived from an EMBL/GenBank/DDBJ whole genome shotgun (WGS) entry which is preliminary data.</text>
</comment>
<dbReference type="Proteomes" id="UP000319212">
    <property type="component" value="Unassembled WGS sequence"/>
</dbReference>
<gene>
    <name evidence="6" type="ORF">EAH82_14320</name>
</gene>
<dbReference type="GO" id="GO:0005829">
    <property type="term" value="C:cytosol"/>
    <property type="evidence" value="ECO:0007669"/>
    <property type="project" value="TreeGrafter"/>
</dbReference>
<feature type="domain" description="HTH lysR-type" evidence="5">
    <location>
        <begin position="6"/>
        <end position="63"/>
    </location>
</feature>
<dbReference type="Gene3D" id="3.40.190.290">
    <property type="match status" value="1"/>
</dbReference>
<dbReference type="InterPro" id="IPR050950">
    <property type="entry name" value="HTH-type_LysR_regulators"/>
</dbReference>
<dbReference type="RefSeq" id="WP_140842961.1">
    <property type="nucleotide sequence ID" value="NZ_RCZI01000003.1"/>
</dbReference>
<evidence type="ECO:0000256" key="1">
    <source>
        <dbReference type="ARBA" id="ARBA00009437"/>
    </source>
</evidence>
<evidence type="ECO:0000256" key="2">
    <source>
        <dbReference type="ARBA" id="ARBA00023015"/>
    </source>
</evidence>
<reference evidence="6 7" key="1">
    <citation type="journal article" date="2019" name="Environ. Microbiol.">
        <title>Species interactions and distinct microbial communities in high Arctic permafrost affected cryosols are associated with the CH4 and CO2 gas fluxes.</title>
        <authorList>
            <person name="Altshuler I."/>
            <person name="Hamel J."/>
            <person name="Turney S."/>
            <person name="Magnuson E."/>
            <person name="Levesque R."/>
            <person name="Greer C."/>
            <person name="Whyte L.G."/>
        </authorList>
    </citation>
    <scope>NUCLEOTIDE SEQUENCE [LARGE SCALE GENOMIC DNA]</scope>
    <source>
        <strain evidence="6 7">S06.C</strain>
    </source>
</reference>
<dbReference type="GO" id="GO:0003677">
    <property type="term" value="F:DNA binding"/>
    <property type="evidence" value="ECO:0007669"/>
    <property type="project" value="UniProtKB-KW"/>
</dbReference>
<evidence type="ECO:0000313" key="7">
    <source>
        <dbReference type="Proteomes" id="UP000319212"/>
    </source>
</evidence>
<dbReference type="PANTHER" id="PTHR30419:SF30">
    <property type="entry name" value="LYSR FAMILY TRANSCRIPTIONAL REGULATOR"/>
    <property type="match status" value="1"/>
</dbReference>
<dbReference type="OrthoDB" id="8675247at2"/>
<comment type="similarity">
    <text evidence="1">Belongs to the LysR transcriptional regulatory family.</text>
</comment>
<keyword evidence="4" id="KW-0804">Transcription</keyword>
<keyword evidence="3" id="KW-0238">DNA-binding</keyword>
<dbReference type="GO" id="GO:0003700">
    <property type="term" value="F:DNA-binding transcription factor activity"/>
    <property type="evidence" value="ECO:0007669"/>
    <property type="project" value="InterPro"/>
</dbReference>
<dbReference type="InterPro" id="IPR036390">
    <property type="entry name" value="WH_DNA-bd_sf"/>
</dbReference>